<keyword evidence="4" id="KW-1185">Reference proteome</keyword>
<protein>
    <submittedName>
        <fullName evidence="3">F-box domain protein</fullName>
    </submittedName>
</protein>
<feature type="compositionally biased region" description="Polar residues" evidence="1">
    <location>
        <begin position="1103"/>
        <end position="1114"/>
    </location>
</feature>
<feature type="compositionally biased region" description="Acidic residues" evidence="1">
    <location>
        <begin position="646"/>
        <end position="658"/>
    </location>
</feature>
<dbReference type="PROSITE" id="PS50181">
    <property type="entry name" value="FBOX"/>
    <property type="match status" value="1"/>
</dbReference>
<evidence type="ECO:0000259" key="2">
    <source>
        <dbReference type="PROSITE" id="PS50181"/>
    </source>
</evidence>
<feature type="region of interest" description="Disordered" evidence="1">
    <location>
        <begin position="1059"/>
        <end position="1211"/>
    </location>
</feature>
<evidence type="ECO:0000256" key="1">
    <source>
        <dbReference type="SAM" id="MobiDB-lite"/>
    </source>
</evidence>
<feature type="compositionally biased region" description="Basic and acidic residues" evidence="1">
    <location>
        <begin position="1202"/>
        <end position="1211"/>
    </location>
</feature>
<dbReference type="InterPro" id="IPR036047">
    <property type="entry name" value="F-box-like_dom_sf"/>
</dbReference>
<dbReference type="AlphaFoldDB" id="A0A0B2WS05"/>
<feature type="compositionally biased region" description="Polar residues" evidence="1">
    <location>
        <begin position="766"/>
        <end position="778"/>
    </location>
</feature>
<name>A0A0B2WS05_METAS</name>
<dbReference type="SUPFAM" id="SSF69322">
    <property type="entry name" value="Tricorn protease domain 2"/>
    <property type="match status" value="1"/>
</dbReference>
<feature type="region of interest" description="Disordered" evidence="1">
    <location>
        <begin position="415"/>
        <end position="460"/>
    </location>
</feature>
<dbReference type="InterPro" id="IPR015943">
    <property type="entry name" value="WD40/YVTN_repeat-like_dom_sf"/>
</dbReference>
<gene>
    <name evidence="3" type="ORF">MAM_05718</name>
</gene>
<proteinExistence type="predicted"/>
<feature type="compositionally biased region" description="Polar residues" evidence="1">
    <location>
        <begin position="1137"/>
        <end position="1148"/>
    </location>
</feature>
<dbReference type="Gene3D" id="2.130.10.10">
    <property type="entry name" value="YVTN repeat-like/Quinoprotein amine dehydrogenase"/>
    <property type="match status" value="1"/>
</dbReference>
<dbReference type="OrthoDB" id="3925024at2759"/>
<dbReference type="InterPro" id="IPR001810">
    <property type="entry name" value="F-box_dom"/>
</dbReference>
<dbReference type="STRING" id="1081103.A0A0B2WS05"/>
<feature type="compositionally biased region" description="Low complexity" evidence="1">
    <location>
        <begin position="672"/>
        <end position="686"/>
    </location>
</feature>
<feature type="compositionally biased region" description="Basic and acidic residues" evidence="1">
    <location>
        <begin position="1180"/>
        <end position="1189"/>
    </location>
</feature>
<comment type="caution">
    <text evidence="3">The sequence shown here is derived from an EMBL/GenBank/DDBJ whole genome shotgun (WGS) entry which is preliminary data.</text>
</comment>
<feature type="compositionally biased region" description="Basic residues" evidence="1">
    <location>
        <begin position="1167"/>
        <end position="1179"/>
    </location>
</feature>
<feature type="compositionally biased region" description="Basic and acidic residues" evidence="1">
    <location>
        <begin position="1156"/>
        <end position="1166"/>
    </location>
</feature>
<organism evidence="3 4">
    <name type="scientific">Metarhizium album (strain ARSEF 1941)</name>
    <dbReference type="NCBI Taxonomy" id="1081103"/>
    <lineage>
        <taxon>Eukaryota</taxon>
        <taxon>Fungi</taxon>
        <taxon>Dikarya</taxon>
        <taxon>Ascomycota</taxon>
        <taxon>Pezizomycotina</taxon>
        <taxon>Sordariomycetes</taxon>
        <taxon>Hypocreomycetidae</taxon>
        <taxon>Hypocreales</taxon>
        <taxon>Clavicipitaceae</taxon>
        <taxon>Metarhizium</taxon>
    </lineage>
</organism>
<feature type="compositionally biased region" description="Polar residues" evidence="1">
    <location>
        <begin position="441"/>
        <end position="453"/>
    </location>
</feature>
<dbReference type="RefSeq" id="XP_040677495.1">
    <property type="nucleotide sequence ID" value="XM_040824516.1"/>
</dbReference>
<evidence type="ECO:0000313" key="4">
    <source>
        <dbReference type="Proteomes" id="UP000030816"/>
    </source>
</evidence>
<dbReference type="Proteomes" id="UP000030816">
    <property type="component" value="Unassembled WGS sequence"/>
</dbReference>
<dbReference type="InterPro" id="IPR055589">
    <property type="entry name" value="DUF7165"/>
</dbReference>
<evidence type="ECO:0000313" key="3">
    <source>
        <dbReference type="EMBL" id="KHN96429.1"/>
    </source>
</evidence>
<dbReference type="Pfam" id="PF23749">
    <property type="entry name" value="DUF7165"/>
    <property type="match status" value="1"/>
</dbReference>
<feature type="compositionally biased region" description="Basic and acidic residues" evidence="1">
    <location>
        <begin position="692"/>
        <end position="713"/>
    </location>
</feature>
<reference evidence="3 4" key="1">
    <citation type="journal article" date="2014" name="Proc. Natl. Acad. Sci. U.S.A.">
        <title>Trajectory and genomic determinants of fungal-pathogen speciation and host adaptation.</title>
        <authorList>
            <person name="Hu X."/>
            <person name="Xiao G."/>
            <person name="Zheng P."/>
            <person name="Shang Y."/>
            <person name="Su Y."/>
            <person name="Zhang X."/>
            <person name="Liu X."/>
            <person name="Zhan S."/>
            <person name="St Leger R.J."/>
            <person name="Wang C."/>
        </authorList>
    </citation>
    <scope>NUCLEOTIDE SEQUENCE [LARGE SCALE GENOMIC DNA]</scope>
    <source>
        <strain evidence="3 4">ARSEF 1941</strain>
    </source>
</reference>
<feature type="compositionally biased region" description="Low complexity" evidence="1">
    <location>
        <begin position="418"/>
        <end position="440"/>
    </location>
</feature>
<feature type="domain" description="F-box" evidence="2">
    <location>
        <begin position="25"/>
        <end position="71"/>
    </location>
</feature>
<dbReference type="GeneID" id="63740173"/>
<dbReference type="SUPFAM" id="SSF81383">
    <property type="entry name" value="F-box domain"/>
    <property type="match status" value="1"/>
</dbReference>
<accession>A0A0B2WS05</accession>
<feature type="region of interest" description="Disordered" evidence="1">
    <location>
        <begin position="1015"/>
        <end position="1045"/>
    </location>
</feature>
<dbReference type="HOGENOM" id="CLU_002718_0_0_1"/>
<feature type="compositionally biased region" description="Polar residues" evidence="1">
    <location>
        <begin position="851"/>
        <end position="876"/>
    </location>
</feature>
<feature type="compositionally biased region" description="Basic and acidic residues" evidence="1">
    <location>
        <begin position="1017"/>
        <end position="1028"/>
    </location>
</feature>
<feature type="region of interest" description="Disordered" evidence="1">
    <location>
        <begin position="614"/>
        <end position="970"/>
    </location>
</feature>
<dbReference type="EMBL" id="AZHE01000015">
    <property type="protein sequence ID" value="KHN96429.1"/>
    <property type="molecule type" value="Genomic_DNA"/>
</dbReference>
<sequence length="1211" mass="130542">MDHPVVTGARPSSIEKAPLHISTDSDAFHRLPDEIIEQILLAAKPSDFASLILLNRKWRATSQRPHIYAHHLAHCPSYAASHPRVPTAVHDNLPTLRRLFARQVKRNLFEPYLRPKRTLIKLVSNSISSSSAPGGEGMQFASSPRGQHILAYNSSRIYVIDVCSSAVSVERELKIQRRPAAACVTDDAHTLAVLSSEMQVDIYDMTQSPPHREHSLVLDNKPQTIALSSCGAVLAAAYDGGIEVFSVKSSTLATEKRAVKCDAVDALAFSLDGTQLLGTTVNSCPPSTVVLTAPYYDPGSQMLEENAGAMWTTSILFPNTSRDCSHAIWLPDDEHGEPEWTFTYDRSFETFRAVRLDDLRNGTTYFTGPIPNAKLQTKLLPCTLPATTSQGELVSAGFQGSEVWIYGVPQDLDAVPEASPASRDSSSNSNSSGLGRHNNSAQSSLSRRTSTRGQDGAETERVPQWQILCDKLRNNLVAGFKVTELSGLGSVKWVGNFGQHSSQERLVVTATGVSGPKLVTDEEDVDFVDGGRIVLLDFDYGLVNGDRTEVTIEVGTDNAEPLAEERHDLETEVAIVRRRTVAQRRGGSAALLRAATTVAGREPLPRLVVPSTIANAHDDDDDDPLAPRTIGQHPINRRTAAPTSQAEEEVASMDEQEALDAPYAHASPRSGTTLRRAATAAAVNRRLNPRTADGRPIEYRRADGRAEHPHESDADNWVPPPPPYQKEDPGDMPDFMRGPSVAPMAVTNDFPPPSAGGGSTGEAFDNSPTSALEQSAQAKWTGPQHQDRRAQQDPTSEAANMNRLEAVDLPRPVSTPSMQSVQGDDIYDVSPPASLRIPSTHPSESAAPPGQISSPTSRGNTSAAASFDSAPSQQWTEFPRATPEAASPTPEPSNRPGARPGARSGARPGAPVLELRIPSSPSNLAGASGAEPRRLSNARTWPKQFQPGAQSSVGPPRQFPGHPLTAPPLGVTANDLAAGFLPPAPSSGQIASLNKRISQGNPRRLSGNAWNQQLWMDKGRSATTEEPRGSPSQAQSPAFPADEGRFHVADSDRPLIISTPTGISGSHDPPQRRGSAANHAETPILAPIPRRPRPAHFPRPGGTAQQLQNIYNNQPAPAPLPPHLRPSANALPMWMRTPSTSSRRTPNGVSRRRSRAERSAAKNVKDAKKRGWIPKKKKKREEEGGERVPDSGGWVDVATPSKPKENKCVVM</sequence>